<evidence type="ECO:0000313" key="5">
    <source>
        <dbReference type="EMBL" id="QSB05966.1"/>
    </source>
</evidence>
<dbReference type="PANTHER" id="PTHR37981:SF1">
    <property type="entry name" value="SGNH HYDROLASE-TYPE ESTERASE DOMAIN-CONTAINING PROTEIN"/>
    <property type="match status" value="1"/>
</dbReference>
<evidence type="ECO:0000256" key="1">
    <source>
        <dbReference type="PIRSR" id="PIRSR637460-1"/>
    </source>
</evidence>
<dbReference type="InterPro" id="IPR037460">
    <property type="entry name" value="SEST-like"/>
</dbReference>
<sequence length="291" mass="31066">MSSVHTSPDRPRSFWQRLRARALGATVVSAATGLLLALTPSGAFAQETAHINYVALGDSYTSGAGAGSYFDFGCLRSNNAHPRLYANQIGANLNFQACSGARIPDVRNNQMGALSPDTDLVTMGIGGNDTGWVDVLISCGTPFTGPCWDDIAEAEWYVQNVLPGELDALYGEIRAAAPNAQVGITGYPRLFNGDRCSWLVDLSYAEQMALNNAADLLNDVIAGVAANHGFTFIDVRPTFDGHVVCDRPTYIHGLRFPIVKESFHPNASGQSQGYLPQMTAALNSFVESASA</sequence>
<evidence type="ECO:0000313" key="6">
    <source>
        <dbReference type="Proteomes" id="UP000662939"/>
    </source>
</evidence>
<reference evidence="5" key="1">
    <citation type="submission" date="2021-02" db="EMBL/GenBank/DDBJ databases">
        <title>Natronoglycomyces albus gen. nov., sp. nov, a haloalkaliphilic actinobacterium from a soda solonchak soil.</title>
        <authorList>
            <person name="Sorokin D.Y."/>
            <person name="Khijniak T.V."/>
            <person name="Zakharycheva A.P."/>
            <person name="Boueva O.V."/>
            <person name="Ariskina E.V."/>
            <person name="Hahnke R.L."/>
            <person name="Bunk B."/>
            <person name="Sproer C."/>
            <person name="Schumann P."/>
            <person name="Evtushenko L.I."/>
            <person name="Kublanov I.V."/>
        </authorList>
    </citation>
    <scope>NUCLEOTIDE SEQUENCE</scope>
    <source>
        <strain evidence="5">DSM 106290</strain>
    </source>
</reference>
<dbReference type="Proteomes" id="UP000662939">
    <property type="component" value="Chromosome"/>
</dbReference>
<evidence type="ECO:0000259" key="4">
    <source>
        <dbReference type="Pfam" id="PF13472"/>
    </source>
</evidence>
<feature type="disulfide bond" evidence="2">
    <location>
        <begin position="139"/>
        <end position="147"/>
    </location>
</feature>
<accession>A0A895XTW8</accession>
<dbReference type="EMBL" id="CP070496">
    <property type="protein sequence ID" value="QSB05966.1"/>
    <property type="molecule type" value="Genomic_DNA"/>
</dbReference>
<feature type="active site" evidence="1">
    <location>
        <position position="264"/>
    </location>
</feature>
<evidence type="ECO:0000256" key="3">
    <source>
        <dbReference type="SAM" id="SignalP"/>
    </source>
</evidence>
<name>A0A895XTW8_9ACTN</name>
<keyword evidence="3" id="KW-0732">Signal</keyword>
<dbReference type="SUPFAM" id="SSF52266">
    <property type="entry name" value="SGNH hydrolase"/>
    <property type="match status" value="1"/>
</dbReference>
<gene>
    <name evidence="5" type="ORF">JQS30_03300</name>
</gene>
<feature type="signal peptide" evidence="3">
    <location>
        <begin position="1"/>
        <end position="45"/>
    </location>
</feature>
<dbReference type="KEGG" id="nav:JQS30_03300"/>
<keyword evidence="5" id="KW-0378">Hydrolase</keyword>
<keyword evidence="2" id="KW-1015">Disulfide bond</keyword>
<dbReference type="RefSeq" id="WP_213171977.1">
    <property type="nucleotide sequence ID" value="NZ_CP070496.1"/>
</dbReference>
<dbReference type="CDD" id="cd01823">
    <property type="entry name" value="SEST_like"/>
    <property type="match status" value="1"/>
</dbReference>
<organism evidence="5 6">
    <name type="scientific">Natronoglycomyces albus</name>
    <dbReference type="NCBI Taxonomy" id="2811108"/>
    <lineage>
        <taxon>Bacteria</taxon>
        <taxon>Bacillati</taxon>
        <taxon>Actinomycetota</taxon>
        <taxon>Actinomycetes</taxon>
        <taxon>Glycomycetales</taxon>
        <taxon>Glycomycetaceae</taxon>
        <taxon>Natronoglycomyces</taxon>
    </lineage>
</organism>
<proteinExistence type="predicted"/>
<dbReference type="PANTHER" id="PTHR37981">
    <property type="entry name" value="LIPASE 2"/>
    <property type="match status" value="1"/>
</dbReference>
<dbReference type="GO" id="GO:0004806">
    <property type="term" value="F:triacylglycerol lipase activity"/>
    <property type="evidence" value="ECO:0007669"/>
    <property type="project" value="TreeGrafter"/>
</dbReference>
<feature type="disulfide bond" evidence="2">
    <location>
        <begin position="196"/>
        <end position="245"/>
    </location>
</feature>
<evidence type="ECO:0000256" key="2">
    <source>
        <dbReference type="PIRSR" id="PIRSR637460-2"/>
    </source>
</evidence>
<dbReference type="InterPro" id="IPR036514">
    <property type="entry name" value="SGNH_hydro_sf"/>
</dbReference>
<dbReference type="Pfam" id="PF13472">
    <property type="entry name" value="Lipase_GDSL_2"/>
    <property type="match status" value="1"/>
</dbReference>
<feature type="disulfide bond" evidence="2">
    <location>
        <begin position="74"/>
        <end position="98"/>
    </location>
</feature>
<dbReference type="Gene3D" id="3.40.50.1110">
    <property type="entry name" value="SGNH hydrolase"/>
    <property type="match status" value="1"/>
</dbReference>
<protein>
    <submittedName>
        <fullName evidence="5">SGNH/GDSL hydrolase family protein</fullName>
    </submittedName>
</protein>
<feature type="domain" description="SGNH hydrolase-type esterase" evidence="4">
    <location>
        <begin position="55"/>
        <end position="270"/>
    </location>
</feature>
<dbReference type="InterPro" id="IPR013830">
    <property type="entry name" value="SGNH_hydro"/>
</dbReference>
<dbReference type="GO" id="GO:0019433">
    <property type="term" value="P:triglyceride catabolic process"/>
    <property type="evidence" value="ECO:0007669"/>
    <property type="project" value="TreeGrafter"/>
</dbReference>
<dbReference type="AlphaFoldDB" id="A0A895XTW8"/>
<keyword evidence="6" id="KW-1185">Reference proteome</keyword>
<feature type="active site" description="Nucleophile" evidence="1">
    <location>
        <position position="59"/>
    </location>
</feature>
<feature type="chain" id="PRO_5034605045" evidence="3">
    <location>
        <begin position="46"/>
        <end position="291"/>
    </location>
</feature>